<sequence>MGIFSRGEKRKLGLVFDIGSSSVGGALFYIEKSKVPQIFHTVREPLVLLPKLDIDQFLSLTFKTLSTVAEKISQAGVGAPDKIFCVLGPAWYGSQTRIIKLAKNTPFTFTTKLADELIQKEIHLFEEEHLLRYLEEEERSIPIELKNLKISLNGYPTENPLFRRARELEMTIFISMGGKLFLEQAQAVIRDHFHRDEVKFSSLTMASFTAVRDLYSLSDFLLVNIGGEITAIALVKKDILCESNSFPMGRNFIIREVARELGVTLEEAKSLVSLYKDEHAEGRVRVKLEKAIGKIRSDWLKKFQESLAGLSNDISLPSDIFVIADPDLANFFSEMIKNEQLSQYTLTDSKFKINFLDEKALHGAVSFTGNATRDSALSLESIYINRYLC</sequence>
<reference evidence="1 2" key="1">
    <citation type="journal article" date="2016" name="Nat. Commun.">
        <title>Thousands of microbial genomes shed light on interconnected biogeochemical processes in an aquifer system.</title>
        <authorList>
            <person name="Anantharaman K."/>
            <person name="Brown C.T."/>
            <person name="Hug L.A."/>
            <person name="Sharon I."/>
            <person name="Castelle C.J."/>
            <person name="Probst A.J."/>
            <person name="Thomas B.C."/>
            <person name="Singh A."/>
            <person name="Wilkins M.J."/>
            <person name="Karaoz U."/>
            <person name="Brodie E.L."/>
            <person name="Williams K.H."/>
            <person name="Hubbard S.S."/>
            <person name="Banfield J.F."/>
        </authorList>
    </citation>
    <scope>NUCLEOTIDE SEQUENCE [LARGE SCALE GENOMIC DNA]</scope>
</reference>
<name>A0A1F6XE53_9BACT</name>
<evidence type="ECO:0000313" key="2">
    <source>
        <dbReference type="Proteomes" id="UP000179381"/>
    </source>
</evidence>
<comment type="caution">
    <text evidence="1">The sequence shown here is derived from an EMBL/GenBank/DDBJ whole genome shotgun (WGS) entry which is preliminary data.</text>
</comment>
<proteinExistence type="predicted"/>
<organism evidence="1 2">
    <name type="scientific">Candidatus Nomurabacteria bacterium RIFCSPLOWO2_01_FULL_46_18</name>
    <dbReference type="NCBI Taxonomy" id="1801783"/>
    <lineage>
        <taxon>Bacteria</taxon>
        <taxon>Candidatus Nomuraibacteriota</taxon>
    </lineage>
</organism>
<evidence type="ECO:0008006" key="3">
    <source>
        <dbReference type="Google" id="ProtNLM"/>
    </source>
</evidence>
<dbReference type="EMBL" id="MFVH01000011">
    <property type="protein sequence ID" value="OGI92417.1"/>
    <property type="molecule type" value="Genomic_DNA"/>
</dbReference>
<evidence type="ECO:0000313" key="1">
    <source>
        <dbReference type="EMBL" id="OGI92417.1"/>
    </source>
</evidence>
<dbReference type="Proteomes" id="UP000179381">
    <property type="component" value="Unassembled WGS sequence"/>
</dbReference>
<dbReference type="AlphaFoldDB" id="A0A1F6XE53"/>
<protein>
    <recommendedName>
        <fullName evidence="3">SHS2 domain-containing protein</fullName>
    </recommendedName>
</protein>
<accession>A0A1F6XE53</accession>
<gene>
    <name evidence="1" type="ORF">A2933_00450</name>
</gene>
<dbReference type="Gene3D" id="3.30.420.40">
    <property type="match status" value="1"/>
</dbReference>